<dbReference type="PANTHER" id="PTHR38687:SF1">
    <property type="entry name" value="CELL DIVISION PROTEIN DEDD"/>
    <property type="match status" value="1"/>
</dbReference>
<keyword evidence="5" id="KW-1185">Reference proteome</keyword>
<reference evidence="4 5" key="1">
    <citation type="submission" date="2020-08" db="EMBL/GenBank/DDBJ databases">
        <title>Paraeoetvoesia sp. YC-7-48 draft genome sequence.</title>
        <authorList>
            <person name="Yao L."/>
        </authorList>
    </citation>
    <scope>NUCLEOTIDE SEQUENCE [LARGE SCALE GENOMIC DNA]</scope>
    <source>
        <strain evidence="5">YC-7-48</strain>
    </source>
</reference>
<evidence type="ECO:0000259" key="3">
    <source>
        <dbReference type="PROSITE" id="PS51724"/>
    </source>
</evidence>
<dbReference type="GO" id="GO:0030428">
    <property type="term" value="C:cell septum"/>
    <property type="evidence" value="ECO:0007669"/>
    <property type="project" value="TreeGrafter"/>
</dbReference>
<evidence type="ECO:0000256" key="2">
    <source>
        <dbReference type="SAM" id="Phobius"/>
    </source>
</evidence>
<dbReference type="InterPro" id="IPR052521">
    <property type="entry name" value="Cell_div_SPOR-domain"/>
</dbReference>
<comment type="caution">
    <text evidence="4">The sequence shown here is derived from an EMBL/GenBank/DDBJ whole genome shotgun (WGS) entry which is preliminary data.</text>
</comment>
<gene>
    <name evidence="4" type="ORF">GTU67_05565</name>
</gene>
<feature type="transmembrane region" description="Helical" evidence="2">
    <location>
        <begin position="36"/>
        <end position="54"/>
    </location>
</feature>
<feature type="compositionally biased region" description="Low complexity" evidence="1">
    <location>
        <begin position="110"/>
        <end position="167"/>
    </location>
</feature>
<dbReference type="GO" id="GO:0032506">
    <property type="term" value="P:cytokinetic process"/>
    <property type="evidence" value="ECO:0007669"/>
    <property type="project" value="TreeGrafter"/>
</dbReference>
<evidence type="ECO:0000313" key="4">
    <source>
        <dbReference type="EMBL" id="MBC2769383.1"/>
    </source>
</evidence>
<dbReference type="EMBL" id="JACJUU010000003">
    <property type="protein sequence ID" value="MBC2769383.1"/>
    <property type="molecule type" value="Genomic_DNA"/>
</dbReference>
<dbReference type="GO" id="GO:0032153">
    <property type="term" value="C:cell division site"/>
    <property type="evidence" value="ECO:0007669"/>
    <property type="project" value="TreeGrafter"/>
</dbReference>
<dbReference type="Proteomes" id="UP000545386">
    <property type="component" value="Unassembled WGS sequence"/>
</dbReference>
<proteinExistence type="predicted"/>
<dbReference type="AlphaFoldDB" id="A0A842HM79"/>
<dbReference type="Gene3D" id="3.30.70.1070">
    <property type="entry name" value="Sporulation related repeat"/>
    <property type="match status" value="1"/>
</dbReference>
<keyword evidence="2" id="KW-0812">Transmembrane</keyword>
<dbReference type="PROSITE" id="PS51724">
    <property type="entry name" value="SPOR"/>
    <property type="match status" value="1"/>
</dbReference>
<feature type="region of interest" description="Disordered" evidence="1">
    <location>
        <begin position="103"/>
        <end position="179"/>
    </location>
</feature>
<feature type="region of interest" description="Disordered" evidence="1">
    <location>
        <begin position="1"/>
        <end position="27"/>
    </location>
</feature>
<evidence type="ECO:0000313" key="5">
    <source>
        <dbReference type="Proteomes" id="UP000545386"/>
    </source>
</evidence>
<dbReference type="InterPro" id="IPR007730">
    <property type="entry name" value="SPOR-like_dom"/>
</dbReference>
<keyword evidence="2" id="KW-0472">Membrane</keyword>
<name>A0A842HM79_9BURK</name>
<feature type="domain" description="SPOR" evidence="3">
    <location>
        <begin position="201"/>
        <end position="281"/>
    </location>
</feature>
<dbReference type="InterPro" id="IPR036680">
    <property type="entry name" value="SPOR-like_sf"/>
</dbReference>
<organism evidence="4 5">
    <name type="scientific">Pusillimonas minor</name>
    <dbReference type="NCBI Taxonomy" id="2697024"/>
    <lineage>
        <taxon>Bacteria</taxon>
        <taxon>Pseudomonadati</taxon>
        <taxon>Pseudomonadota</taxon>
        <taxon>Betaproteobacteria</taxon>
        <taxon>Burkholderiales</taxon>
        <taxon>Alcaligenaceae</taxon>
        <taxon>Pusillimonas</taxon>
    </lineage>
</organism>
<dbReference type="Pfam" id="PF05036">
    <property type="entry name" value="SPOR"/>
    <property type="match status" value="1"/>
</dbReference>
<dbReference type="PANTHER" id="PTHR38687">
    <property type="entry name" value="CELL DIVISION PROTEIN DEDD-RELATED"/>
    <property type="match status" value="1"/>
</dbReference>
<accession>A0A842HM79</accession>
<dbReference type="RefSeq" id="WP_185779121.1">
    <property type="nucleotide sequence ID" value="NZ_JACJUU010000003.1"/>
</dbReference>
<evidence type="ECO:0000256" key="1">
    <source>
        <dbReference type="SAM" id="MobiDB-lite"/>
    </source>
</evidence>
<protein>
    <submittedName>
        <fullName evidence="4">SPOR domain-containing protein</fullName>
    </submittedName>
</protein>
<keyword evidence="2" id="KW-1133">Transmembrane helix</keyword>
<sequence>MGFFSKGSDSSAGRRTSVRPAEAQANEMRVRARRRLVGALALVVAAVIVVPMLIDTDPPPGGPVNPIVVPAVMPPPDQALVNLADGAQGGKPGAITIEQLPEPEAPQENTPAVAGSAAGSSSTTASASGAGTSTSAAPTASGAASAPSSAPSASAPAAPQAQPAEPAKTPPARPDNRTDDGAVALALLEGRKPAAGAAPAPSQSGQFVLQIAAYTTEQDAIARRNKLFEAGVTNAFVQSATAGGKPTFRLRVGPFPSREAAQAAQTRLRALGYDNGFISSK</sequence>
<dbReference type="SUPFAM" id="SSF110997">
    <property type="entry name" value="Sporulation related repeat"/>
    <property type="match status" value="1"/>
</dbReference>
<dbReference type="GO" id="GO:0042834">
    <property type="term" value="F:peptidoglycan binding"/>
    <property type="evidence" value="ECO:0007669"/>
    <property type="project" value="InterPro"/>
</dbReference>